<dbReference type="Pfam" id="PF00795">
    <property type="entry name" value="CN_hydrolase"/>
    <property type="match status" value="1"/>
</dbReference>
<dbReference type="PANTHER" id="PTHR23088:SF30">
    <property type="entry name" value="OMEGA-AMIDASE NIT2"/>
    <property type="match status" value="1"/>
</dbReference>
<dbReference type="GO" id="GO:0006107">
    <property type="term" value="P:oxaloacetate metabolic process"/>
    <property type="evidence" value="ECO:0007669"/>
    <property type="project" value="TreeGrafter"/>
</dbReference>
<dbReference type="EC" id="3.5.1.3" evidence="3"/>
<dbReference type="VEuPathDB" id="VectorBase:PPAI004083"/>
<dbReference type="CDD" id="cd07572">
    <property type="entry name" value="nit"/>
    <property type="match status" value="1"/>
</dbReference>
<dbReference type="SUPFAM" id="SSF56317">
    <property type="entry name" value="Carbon-nitrogen hydrolase"/>
    <property type="match status" value="1"/>
</dbReference>
<dbReference type="VEuPathDB" id="VectorBase:PPAPM1_006522"/>
<organism evidence="7 8">
    <name type="scientific">Phlebotomus papatasi</name>
    <name type="common">Sandfly</name>
    <dbReference type="NCBI Taxonomy" id="29031"/>
    <lineage>
        <taxon>Eukaryota</taxon>
        <taxon>Metazoa</taxon>
        <taxon>Ecdysozoa</taxon>
        <taxon>Arthropoda</taxon>
        <taxon>Hexapoda</taxon>
        <taxon>Insecta</taxon>
        <taxon>Pterygota</taxon>
        <taxon>Neoptera</taxon>
        <taxon>Endopterygota</taxon>
        <taxon>Diptera</taxon>
        <taxon>Nematocera</taxon>
        <taxon>Psychodoidea</taxon>
        <taxon>Psychodidae</taxon>
        <taxon>Phlebotomus</taxon>
        <taxon>Phlebotomus</taxon>
    </lineage>
</organism>
<dbReference type="GO" id="GO:0006541">
    <property type="term" value="P:glutamine metabolic process"/>
    <property type="evidence" value="ECO:0007669"/>
    <property type="project" value="TreeGrafter"/>
</dbReference>
<protein>
    <recommendedName>
        <fullName evidence="3">omega-amidase</fullName>
        <ecNumber evidence="3">3.5.1.3</ecNumber>
    </recommendedName>
    <alternativeName>
        <fullName evidence="4">Nitrilase homolog 2</fullName>
    </alternativeName>
</protein>
<evidence type="ECO:0000259" key="6">
    <source>
        <dbReference type="PROSITE" id="PS50263"/>
    </source>
</evidence>
<dbReference type="InterPro" id="IPR036526">
    <property type="entry name" value="C-N_Hydrolase_sf"/>
</dbReference>
<evidence type="ECO:0000256" key="1">
    <source>
        <dbReference type="ARBA" id="ARBA00022801"/>
    </source>
</evidence>
<feature type="domain" description="CN hydrolase" evidence="6">
    <location>
        <begin position="1"/>
        <end position="231"/>
    </location>
</feature>
<dbReference type="InterPro" id="IPR003010">
    <property type="entry name" value="C-N_Hydrolase"/>
</dbReference>
<dbReference type="GO" id="GO:0005739">
    <property type="term" value="C:mitochondrion"/>
    <property type="evidence" value="ECO:0007669"/>
    <property type="project" value="TreeGrafter"/>
</dbReference>
<dbReference type="InterPro" id="IPR045254">
    <property type="entry name" value="Nit1/2_C-N_Hydrolase"/>
</dbReference>
<dbReference type="Gene3D" id="3.60.110.10">
    <property type="entry name" value="Carbon-nitrogen hydrolase"/>
    <property type="match status" value="1"/>
</dbReference>
<dbReference type="Proteomes" id="UP000092462">
    <property type="component" value="Unassembled WGS sequence"/>
</dbReference>
<comment type="catalytic activity">
    <reaction evidence="5">
        <text>2-oxosuccinamate + H2O = oxaloacetate + NH4(+)</text>
        <dbReference type="Rhea" id="RHEA:59412"/>
        <dbReference type="ChEBI" id="CHEBI:15377"/>
        <dbReference type="ChEBI" id="CHEBI:16452"/>
        <dbReference type="ChEBI" id="CHEBI:28938"/>
        <dbReference type="ChEBI" id="CHEBI:57735"/>
        <dbReference type="EC" id="3.5.1.3"/>
    </reaction>
    <physiologicalReaction direction="left-to-right" evidence="5">
        <dbReference type="Rhea" id="RHEA:59413"/>
    </physiologicalReaction>
</comment>
<reference evidence="7" key="1">
    <citation type="submission" date="2022-08" db="UniProtKB">
        <authorList>
            <consortium name="EnsemblMetazoa"/>
        </authorList>
    </citation>
    <scope>IDENTIFICATION</scope>
    <source>
        <strain evidence="7">Israel</strain>
    </source>
</reference>
<dbReference type="PROSITE" id="PS50263">
    <property type="entry name" value="CN_HYDROLASE"/>
    <property type="match status" value="1"/>
</dbReference>
<evidence type="ECO:0000256" key="4">
    <source>
        <dbReference type="ARBA" id="ARBA00041576"/>
    </source>
</evidence>
<dbReference type="GO" id="GO:0050152">
    <property type="term" value="F:omega-amidase activity"/>
    <property type="evidence" value="ECO:0007669"/>
    <property type="project" value="UniProtKB-EC"/>
</dbReference>
<evidence type="ECO:0000313" key="8">
    <source>
        <dbReference type="Proteomes" id="UP000092462"/>
    </source>
</evidence>
<dbReference type="PANTHER" id="PTHR23088">
    <property type="entry name" value="NITRILASE-RELATED"/>
    <property type="match status" value="1"/>
</dbReference>
<name>A0A1B0GN27_PHLPP</name>
<dbReference type="EMBL" id="AJVK01027921">
    <property type="status" value="NOT_ANNOTATED_CDS"/>
    <property type="molecule type" value="Genomic_DNA"/>
</dbReference>
<sequence>MIRSAVAKEKKTTVPILVVLPECFNSPYGVKFFDKYAETIPDGYTSKALFGIAKELGIYLVAGSFPERDVQKPKTLYNTCTVWNPKGELITKHRKVHLFDVDIPNAITFKESDGFTPGNQFTIVDVGPARIGIGICYDIQFEEFARIYRNEGCNLLIYPASFSLTTGPLSWELYQRSRANDTQSFVTMVSNARDYANEYVAWGHTMLVNPWGQVVKSLKEDEGFIATDVDFTICDQVREQIPVIHQRRTDLYDIVVKVPIK</sequence>
<proteinExistence type="predicted"/>
<evidence type="ECO:0000256" key="3">
    <source>
        <dbReference type="ARBA" id="ARBA00039118"/>
    </source>
</evidence>
<evidence type="ECO:0000256" key="5">
    <source>
        <dbReference type="ARBA" id="ARBA00048745"/>
    </source>
</evidence>
<evidence type="ECO:0000313" key="7">
    <source>
        <dbReference type="EnsemblMetazoa" id="PPAI004083-PA"/>
    </source>
</evidence>
<comment type="catalytic activity">
    <reaction evidence="2">
        <text>2-oxoglutaramate + H2O = 2-oxoglutarate + NH4(+)</text>
        <dbReference type="Rhea" id="RHEA:32963"/>
        <dbReference type="ChEBI" id="CHEBI:15377"/>
        <dbReference type="ChEBI" id="CHEBI:16769"/>
        <dbReference type="ChEBI" id="CHEBI:16810"/>
        <dbReference type="ChEBI" id="CHEBI:28938"/>
        <dbReference type="EC" id="3.5.1.3"/>
    </reaction>
    <physiologicalReaction direction="left-to-right" evidence="2">
        <dbReference type="Rhea" id="RHEA:32964"/>
    </physiologicalReaction>
</comment>
<keyword evidence="8" id="KW-1185">Reference proteome</keyword>
<accession>A0A1B0GN27</accession>
<dbReference type="EnsemblMetazoa" id="PPAI004083-RA">
    <property type="protein sequence ID" value="PPAI004083-PA"/>
    <property type="gene ID" value="PPAI004083"/>
</dbReference>
<evidence type="ECO:0000256" key="2">
    <source>
        <dbReference type="ARBA" id="ARBA00036637"/>
    </source>
</evidence>
<dbReference type="AlphaFoldDB" id="A0A1B0GN27"/>
<dbReference type="GO" id="GO:0006528">
    <property type="term" value="P:asparagine metabolic process"/>
    <property type="evidence" value="ECO:0007669"/>
    <property type="project" value="TreeGrafter"/>
</dbReference>
<keyword evidence="1" id="KW-0378">Hydrolase</keyword>